<comment type="subcellular location">
    <subcellularLocation>
        <location evidence="1">Nucleus</location>
    </subcellularLocation>
</comment>
<accession>A0AAD4X6X8</accession>
<evidence type="ECO:0000256" key="3">
    <source>
        <dbReference type="ARBA" id="ARBA00023125"/>
    </source>
</evidence>
<sequence>MVSKYEEARLQRMEENKKRMEELKLNSLALSFKNSSPKHSQPKPAPKRRMVQKRLEFVEVRRSSRNVDKPKPVYKKVFVFEYESATRRNHSRPRGGLRENFPVASEKERAIATEKACEMELSFRNNNNFPSFVKPMLHSHVNRGFWLGLPNRFCKRYLPKRDASITLVDEKGEEWITNYLAKKVGLSAGWRGFALDHQLIDGDACVFQLTKPTQFNVYIVQAAGVSYGEESSSACVSNGEESS</sequence>
<reference evidence="8" key="1">
    <citation type="submission" date="2022-04" db="EMBL/GenBank/DDBJ databases">
        <title>A functionally conserved STORR gene fusion in Papaver species that diverged 16.8 million years ago.</title>
        <authorList>
            <person name="Catania T."/>
        </authorList>
    </citation>
    <scope>NUCLEOTIDE SEQUENCE</scope>
    <source>
        <strain evidence="8">S-188037</strain>
    </source>
</reference>
<dbReference type="PANTHER" id="PTHR31391:SF4">
    <property type="entry name" value="B3 DOMAIN-CONTAINING PROTEIN OS03G0184500"/>
    <property type="match status" value="1"/>
</dbReference>
<dbReference type="Proteomes" id="UP001202328">
    <property type="component" value="Unassembled WGS sequence"/>
</dbReference>
<dbReference type="CDD" id="cd10017">
    <property type="entry name" value="B3_DNA"/>
    <property type="match status" value="1"/>
</dbReference>
<evidence type="ECO:0000256" key="4">
    <source>
        <dbReference type="ARBA" id="ARBA00023163"/>
    </source>
</evidence>
<dbReference type="InterPro" id="IPR044837">
    <property type="entry name" value="REM16-like"/>
</dbReference>
<dbReference type="SMART" id="SM01019">
    <property type="entry name" value="B3"/>
    <property type="match status" value="1"/>
</dbReference>
<dbReference type="InterPro" id="IPR015300">
    <property type="entry name" value="DNA-bd_pseudobarrel_sf"/>
</dbReference>
<dbReference type="InterPro" id="IPR003340">
    <property type="entry name" value="B3_DNA-bd"/>
</dbReference>
<name>A0AAD4X6X8_9MAGN</name>
<dbReference type="AlphaFoldDB" id="A0AAD4X6X8"/>
<comment type="caution">
    <text evidence="8">The sequence shown here is derived from an EMBL/GenBank/DDBJ whole genome shotgun (WGS) entry which is preliminary data.</text>
</comment>
<keyword evidence="9" id="KW-1185">Reference proteome</keyword>
<evidence type="ECO:0000313" key="8">
    <source>
        <dbReference type="EMBL" id="KAI3850475.1"/>
    </source>
</evidence>
<organism evidence="8 9">
    <name type="scientific">Papaver atlanticum</name>
    <dbReference type="NCBI Taxonomy" id="357466"/>
    <lineage>
        <taxon>Eukaryota</taxon>
        <taxon>Viridiplantae</taxon>
        <taxon>Streptophyta</taxon>
        <taxon>Embryophyta</taxon>
        <taxon>Tracheophyta</taxon>
        <taxon>Spermatophyta</taxon>
        <taxon>Magnoliopsida</taxon>
        <taxon>Ranunculales</taxon>
        <taxon>Papaveraceae</taxon>
        <taxon>Papaveroideae</taxon>
        <taxon>Papaver</taxon>
    </lineage>
</organism>
<evidence type="ECO:0000256" key="6">
    <source>
        <dbReference type="SAM" id="MobiDB-lite"/>
    </source>
</evidence>
<dbReference type="Gene3D" id="2.40.330.10">
    <property type="entry name" value="DNA-binding pseudobarrel domain"/>
    <property type="match status" value="1"/>
</dbReference>
<dbReference type="PANTHER" id="PTHR31391">
    <property type="entry name" value="B3 DOMAIN-CONTAINING PROTEIN OS11G0197600-RELATED"/>
    <property type="match status" value="1"/>
</dbReference>
<evidence type="ECO:0000313" key="9">
    <source>
        <dbReference type="Proteomes" id="UP001202328"/>
    </source>
</evidence>
<dbReference type="GO" id="GO:0003677">
    <property type="term" value="F:DNA binding"/>
    <property type="evidence" value="ECO:0007669"/>
    <property type="project" value="UniProtKB-KW"/>
</dbReference>
<evidence type="ECO:0000256" key="2">
    <source>
        <dbReference type="ARBA" id="ARBA00023015"/>
    </source>
</evidence>
<feature type="region of interest" description="Disordered" evidence="6">
    <location>
        <begin position="28"/>
        <end position="50"/>
    </location>
</feature>
<evidence type="ECO:0000256" key="5">
    <source>
        <dbReference type="ARBA" id="ARBA00023242"/>
    </source>
</evidence>
<evidence type="ECO:0000256" key="1">
    <source>
        <dbReference type="ARBA" id="ARBA00004123"/>
    </source>
</evidence>
<proteinExistence type="predicted"/>
<dbReference type="SUPFAM" id="SSF101936">
    <property type="entry name" value="DNA-binding pseudobarrel domain"/>
    <property type="match status" value="1"/>
</dbReference>
<dbReference type="GO" id="GO:0005634">
    <property type="term" value="C:nucleus"/>
    <property type="evidence" value="ECO:0007669"/>
    <property type="project" value="UniProtKB-SubCell"/>
</dbReference>
<dbReference type="Pfam" id="PF02362">
    <property type="entry name" value="B3"/>
    <property type="match status" value="1"/>
</dbReference>
<keyword evidence="3" id="KW-0238">DNA-binding</keyword>
<protein>
    <recommendedName>
        <fullName evidence="7">TF-B3 domain-containing protein</fullName>
    </recommendedName>
</protein>
<evidence type="ECO:0000259" key="7">
    <source>
        <dbReference type="PROSITE" id="PS50863"/>
    </source>
</evidence>
<keyword evidence="4" id="KW-0804">Transcription</keyword>
<dbReference type="EMBL" id="JAJJMB010016019">
    <property type="protein sequence ID" value="KAI3850475.1"/>
    <property type="molecule type" value="Genomic_DNA"/>
</dbReference>
<feature type="domain" description="TF-B3" evidence="7">
    <location>
        <begin position="132"/>
        <end position="223"/>
    </location>
</feature>
<keyword evidence="2" id="KW-0805">Transcription regulation</keyword>
<gene>
    <name evidence="8" type="ORF">MKW98_000285</name>
</gene>
<keyword evidence="5" id="KW-0539">Nucleus</keyword>
<feature type="compositionally biased region" description="Polar residues" evidence="6">
    <location>
        <begin position="28"/>
        <end position="39"/>
    </location>
</feature>
<dbReference type="PROSITE" id="PS50863">
    <property type="entry name" value="B3"/>
    <property type="match status" value="1"/>
</dbReference>